<feature type="chain" id="PRO_5043504869" evidence="1">
    <location>
        <begin position="26"/>
        <end position="324"/>
    </location>
</feature>
<dbReference type="SUPFAM" id="SSF53850">
    <property type="entry name" value="Periplasmic binding protein-like II"/>
    <property type="match status" value="1"/>
</dbReference>
<evidence type="ECO:0000313" key="2">
    <source>
        <dbReference type="EMBL" id="BEQ15983.1"/>
    </source>
</evidence>
<evidence type="ECO:0000313" key="3">
    <source>
        <dbReference type="Proteomes" id="UP001366166"/>
    </source>
</evidence>
<accession>A0AAU9EFV8</accession>
<protein>
    <submittedName>
        <fullName evidence="2">C4-dicarboxylate ABC transporter substrate-binding protein</fullName>
    </submittedName>
</protein>
<dbReference type="Pfam" id="PF16868">
    <property type="entry name" value="NMT1_3"/>
    <property type="match status" value="1"/>
</dbReference>
<feature type="signal peptide" evidence="1">
    <location>
        <begin position="1"/>
        <end position="25"/>
    </location>
</feature>
<evidence type="ECO:0000256" key="1">
    <source>
        <dbReference type="SAM" id="SignalP"/>
    </source>
</evidence>
<sequence>MSLRKLFTTTALALCGLMMALPASAKVNSFTITAGPMGGDWYSIGGAMGEMAKQVFPGAIVTVTTGGALANVAKVNAGKADVGLSMAKLYAEALAGKGKYEGKKQENLRAVAFLAYIPMSYFLVKADNPLTSIEEIKAKKLPIRLLTSKKGSSPSLAAELMLAQYGISFDDIKSWGGSVSFVSYAEASNLIKDGHADAWVGPMVSSIVELTTTTKMKQLTIKPAFLDKLKKDFNYAEVMLPKGKYYFVTQDTPQMAEAVIVITQKKLSTDEVYQFTSSLMKNAARIQGIHKTYSGFDPATAWQNVGGPLHPGAEKYYKEKGYLK</sequence>
<dbReference type="Gene3D" id="3.40.190.10">
    <property type="entry name" value="Periplasmic binding protein-like II"/>
    <property type="match status" value="2"/>
</dbReference>
<proteinExistence type="predicted"/>
<keyword evidence="1" id="KW-0732">Signal</keyword>
<reference evidence="3" key="1">
    <citation type="journal article" date="2023" name="Arch. Microbiol.">
        <title>Desulfoferula mesophilus gen. nov. sp. nov., a mesophilic sulfate-reducing bacterium isolated from a brackish lake sediment.</title>
        <authorList>
            <person name="Watanabe T."/>
            <person name="Yabe T."/>
            <person name="Tsuji J.M."/>
            <person name="Fukui M."/>
        </authorList>
    </citation>
    <scope>NUCLEOTIDE SEQUENCE [LARGE SCALE GENOMIC DNA]</scope>
    <source>
        <strain evidence="3">12FAK</strain>
    </source>
</reference>
<dbReference type="AlphaFoldDB" id="A0AAU9EFV8"/>
<organism evidence="2 3">
    <name type="scientific">Desulfoferula mesophila</name>
    <dbReference type="NCBI Taxonomy" id="3058419"/>
    <lineage>
        <taxon>Bacteria</taxon>
        <taxon>Pseudomonadati</taxon>
        <taxon>Thermodesulfobacteriota</taxon>
        <taxon>Desulfarculia</taxon>
        <taxon>Desulfarculales</taxon>
        <taxon>Desulfarculaceae</taxon>
        <taxon>Desulfoferula</taxon>
    </lineage>
</organism>
<dbReference type="NCBIfam" id="TIGR02122">
    <property type="entry name" value="TRAP_TAXI"/>
    <property type="match status" value="1"/>
</dbReference>
<dbReference type="RefSeq" id="WP_338601186.1">
    <property type="nucleotide sequence ID" value="NZ_AP028679.1"/>
</dbReference>
<name>A0AAU9EFV8_9BACT</name>
<dbReference type="KEGG" id="dmp:FAK_30490"/>
<dbReference type="InterPro" id="IPR011852">
    <property type="entry name" value="TRAP_TAXI"/>
</dbReference>
<dbReference type="Proteomes" id="UP001366166">
    <property type="component" value="Chromosome"/>
</dbReference>
<gene>
    <name evidence="2" type="ORF">FAK_30490</name>
</gene>
<dbReference type="EMBL" id="AP028679">
    <property type="protein sequence ID" value="BEQ15983.1"/>
    <property type="molecule type" value="Genomic_DNA"/>
</dbReference>
<dbReference type="PANTHER" id="PTHR42941:SF1">
    <property type="entry name" value="SLL1037 PROTEIN"/>
    <property type="match status" value="1"/>
</dbReference>
<dbReference type="PANTHER" id="PTHR42941">
    <property type="entry name" value="SLL1037 PROTEIN"/>
    <property type="match status" value="1"/>
</dbReference>
<keyword evidence="3" id="KW-1185">Reference proteome</keyword>